<feature type="region of interest" description="Disordered" evidence="1">
    <location>
        <begin position="20"/>
        <end position="50"/>
    </location>
</feature>
<dbReference type="AlphaFoldDB" id="A0AAE0T5E7"/>
<keyword evidence="3" id="KW-1185">Reference proteome</keyword>
<comment type="caution">
    <text evidence="2">The sequence shown here is derived from an EMBL/GenBank/DDBJ whole genome shotgun (WGS) entry which is preliminary data.</text>
</comment>
<evidence type="ECO:0000256" key="1">
    <source>
        <dbReference type="SAM" id="MobiDB-lite"/>
    </source>
</evidence>
<dbReference type="EMBL" id="JAEAOA010000662">
    <property type="protein sequence ID" value="KAK3604102.1"/>
    <property type="molecule type" value="Genomic_DNA"/>
</dbReference>
<organism evidence="2 3">
    <name type="scientific">Potamilus streckersoni</name>
    <dbReference type="NCBI Taxonomy" id="2493646"/>
    <lineage>
        <taxon>Eukaryota</taxon>
        <taxon>Metazoa</taxon>
        <taxon>Spiralia</taxon>
        <taxon>Lophotrochozoa</taxon>
        <taxon>Mollusca</taxon>
        <taxon>Bivalvia</taxon>
        <taxon>Autobranchia</taxon>
        <taxon>Heteroconchia</taxon>
        <taxon>Palaeoheterodonta</taxon>
        <taxon>Unionida</taxon>
        <taxon>Unionoidea</taxon>
        <taxon>Unionidae</taxon>
        <taxon>Ambleminae</taxon>
        <taxon>Lampsilini</taxon>
        <taxon>Potamilus</taxon>
    </lineage>
</organism>
<accession>A0AAE0T5E7</accession>
<evidence type="ECO:0000313" key="3">
    <source>
        <dbReference type="Proteomes" id="UP001195483"/>
    </source>
</evidence>
<protein>
    <submittedName>
        <fullName evidence="2">Uncharacterized protein</fullName>
    </submittedName>
</protein>
<sequence>MTVEVLDNVGFSEHFGVSTRVKKGQTTNSRAGISTSNTTSPHRIETSTARSTITRTSGIVVIMLKVIATGYSIFEGTELN</sequence>
<proteinExistence type="predicted"/>
<evidence type="ECO:0000313" key="2">
    <source>
        <dbReference type="EMBL" id="KAK3604102.1"/>
    </source>
</evidence>
<dbReference type="Proteomes" id="UP001195483">
    <property type="component" value="Unassembled WGS sequence"/>
</dbReference>
<gene>
    <name evidence="2" type="ORF">CHS0354_010498</name>
</gene>
<reference evidence="2" key="3">
    <citation type="submission" date="2023-05" db="EMBL/GenBank/DDBJ databases">
        <authorList>
            <person name="Smith C.H."/>
        </authorList>
    </citation>
    <scope>NUCLEOTIDE SEQUENCE</scope>
    <source>
        <strain evidence="2">CHS0354</strain>
        <tissue evidence="2">Mantle</tissue>
    </source>
</reference>
<reference evidence="2" key="2">
    <citation type="journal article" date="2021" name="Genome Biol. Evol.">
        <title>Developing a high-quality reference genome for a parasitic bivalve with doubly uniparental inheritance (Bivalvia: Unionida).</title>
        <authorList>
            <person name="Smith C.H."/>
        </authorList>
    </citation>
    <scope>NUCLEOTIDE SEQUENCE</scope>
    <source>
        <strain evidence="2">CHS0354</strain>
        <tissue evidence="2">Mantle</tissue>
    </source>
</reference>
<feature type="compositionally biased region" description="Polar residues" evidence="1">
    <location>
        <begin position="24"/>
        <end position="41"/>
    </location>
</feature>
<reference evidence="2" key="1">
    <citation type="journal article" date="2021" name="Genome Biol. Evol.">
        <title>A High-Quality Reference Genome for a Parasitic Bivalve with Doubly Uniparental Inheritance (Bivalvia: Unionida).</title>
        <authorList>
            <person name="Smith C.H."/>
        </authorList>
    </citation>
    <scope>NUCLEOTIDE SEQUENCE</scope>
    <source>
        <strain evidence="2">CHS0354</strain>
    </source>
</reference>
<name>A0AAE0T5E7_9BIVA</name>